<feature type="compositionally biased region" description="Low complexity" evidence="2">
    <location>
        <begin position="100"/>
        <end position="113"/>
    </location>
</feature>
<organism evidence="4 5">
    <name type="scientific">Trichoderma longibrachiatum ATCC 18648</name>
    <dbReference type="NCBI Taxonomy" id="983965"/>
    <lineage>
        <taxon>Eukaryota</taxon>
        <taxon>Fungi</taxon>
        <taxon>Dikarya</taxon>
        <taxon>Ascomycota</taxon>
        <taxon>Pezizomycotina</taxon>
        <taxon>Sordariomycetes</taxon>
        <taxon>Hypocreomycetidae</taxon>
        <taxon>Hypocreales</taxon>
        <taxon>Hypocreaceae</taxon>
        <taxon>Trichoderma</taxon>
    </lineage>
</organism>
<keyword evidence="5" id="KW-1185">Reference proteome</keyword>
<feature type="region of interest" description="Disordered" evidence="2">
    <location>
        <begin position="171"/>
        <end position="247"/>
    </location>
</feature>
<reference evidence="4 5" key="1">
    <citation type="submission" date="2016-07" db="EMBL/GenBank/DDBJ databases">
        <title>Multiple horizontal gene transfer events from other fungi enriched the ability of initially mycotrophic Trichoderma (Ascomycota) to feed on dead plant biomass.</title>
        <authorList>
            <consortium name="DOE Joint Genome Institute"/>
            <person name="Aerts A."/>
            <person name="Atanasova L."/>
            <person name="Chenthamara K."/>
            <person name="Zhang J."/>
            <person name="Grujic M."/>
            <person name="Henrissat B."/>
            <person name="Kuo A."/>
            <person name="Salamov A."/>
            <person name="Lipzen A."/>
            <person name="Labutti K."/>
            <person name="Barry K."/>
            <person name="Miao Y."/>
            <person name="Rahimi M.J."/>
            <person name="Shen Q."/>
            <person name="Grigoriev I.V."/>
            <person name="Kubicek C.P."/>
            <person name="Druzhinina I.S."/>
        </authorList>
    </citation>
    <scope>NUCLEOTIDE SEQUENCE [LARGE SCALE GENOMIC DNA]</scope>
    <source>
        <strain evidence="4 5">ATCC 18648</strain>
    </source>
</reference>
<dbReference type="Pfam" id="PF05970">
    <property type="entry name" value="PIF1"/>
    <property type="match status" value="1"/>
</dbReference>
<dbReference type="InterPro" id="IPR051055">
    <property type="entry name" value="PIF1_helicase"/>
</dbReference>
<accession>A0A2T4BY66</accession>
<dbReference type="EMBL" id="KZ679136">
    <property type="protein sequence ID" value="PTB74279.1"/>
    <property type="molecule type" value="Genomic_DNA"/>
</dbReference>
<dbReference type="AlphaFoldDB" id="A0A2T4BY66"/>
<gene>
    <name evidence="4" type="ORF">M440DRAFT_112251</name>
</gene>
<keyword evidence="1" id="KW-0067">ATP-binding</keyword>
<dbReference type="SUPFAM" id="SSF52540">
    <property type="entry name" value="P-loop containing nucleoside triphosphate hydrolases"/>
    <property type="match status" value="1"/>
</dbReference>
<keyword evidence="1" id="KW-0227">DNA damage</keyword>
<evidence type="ECO:0000259" key="3">
    <source>
        <dbReference type="Pfam" id="PF05970"/>
    </source>
</evidence>
<feature type="region of interest" description="Disordered" evidence="2">
    <location>
        <begin position="263"/>
        <end position="309"/>
    </location>
</feature>
<dbReference type="GO" id="GO:0005524">
    <property type="term" value="F:ATP binding"/>
    <property type="evidence" value="ECO:0007669"/>
    <property type="project" value="UniProtKB-KW"/>
</dbReference>
<dbReference type="GO" id="GO:0006310">
    <property type="term" value="P:DNA recombination"/>
    <property type="evidence" value="ECO:0007669"/>
    <property type="project" value="UniProtKB-KW"/>
</dbReference>
<keyword evidence="1" id="KW-0233">DNA recombination</keyword>
<evidence type="ECO:0000256" key="2">
    <source>
        <dbReference type="SAM" id="MobiDB-lite"/>
    </source>
</evidence>
<name>A0A2T4BY66_TRILO</name>
<comment type="cofactor">
    <cofactor evidence="1">
        <name>Mg(2+)</name>
        <dbReference type="ChEBI" id="CHEBI:18420"/>
    </cofactor>
</comment>
<dbReference type="InterPro" id="IPR010285">
    <property type="entry name" value="DNA_helicase_pif1-like_DEAD"/>
</dbReference>
<protein>
    <recommendedName>
        <fullName evidence="1">ATP-dependent DNA helicase</fullName>
        <ecNumber evidence="1">5.6.2.3</ecNumber>
    </recommendedName>
</protein>
<evidence type="ECO:0000313" key="4">
    <source>
        <dbReference type="EMBL" id="PTB74279.1"/>
    </source>
</evidence>
<dbReference type="Proteomes" id="UP000240760">
    <property type="component" value="Unassembled WGS sequence"/>
</dbReference>
<dbReference type="STRING" id="983965.A0A2T4BY66"/>
<dbReference type="PANTHER" id="PTHR47642">
    <property type="entry name" value="ATP-DEPENDENT DNA HELICASE"/>
    <property type="match status" value="1"/>
</dbReference>
<dbReference type="PANTHER" id="PTHR47642:SF5">
    <property type="entry name" value="ATP-DEPENDENT DNA HELICASE"/>
    <property type="match status" value="1"/>
</dbReference>
<dbReference type="GO" id="GO:0043139">
    <property type="term" value="F:5'-3' DNA helicase activity"/>
    <property type="evidence" value="ECO:0007669"/>
    <property type="project" value="UniProtKB-EC"/>
</dbReference>
<keyword evidence="1" id="KW-0234">DNA repair</keyword>
<keyword evidence="1" id="KW-0378">Hydrolase</keyword>
<feature type="region of interest" description="Disordered" evidence="2">
    <location>
        <begin position="100"/>
        <end position="129"/>
    </location>
</feature>
<evidence type="ECO:0000313" key="5">
    <source>
        <dbReference type="Proteomes" id="UP000240760"/>
    </source>
</evidence>
<feature type="compositionally biased region" description="Polar residues" evidence="2">
    <location>
        <begin position="289"/>
        <end position="302"/>
    </location>
</feature>
<feature type="compositionally biased region" description="Polar residues" evidence="2">
    <location>
        <begin position="114"/>
        <end position="124"/>
    </location>
</feature>
<keyword evidence="1" id="KW-0347">Helicase</keyword>
<evidence type="ECO:0000256" key="1">
    <source>
        <dbReference type="RuleBase" id="RU363044"/>
    </source>
</evidence>
<dbReference type="InterPro" id="IPR027417">
    <property type="entry name" value="P-loop_NTPase"/>
</dbReference>
<sequence length="406" mass="43239">MKPAVAVRPRSLQRAAQQLAQAQAQAQVHAPAVMFVKANKAYKASEPPGRNALAKTLFPSSSPAAPVTDIRDHMAKAGSATTTSASASASAASVSTSVSTSTSASTASSFSTSRPLQDRTSTLMQQQQQQRQHQLLSLYKQSDADARAQAAVHFTADDFSDDENIMLDFKAPQAAPKPKPKPQADIDTLPSLPDETPPATQEIPWSSSPTSHFFPPQPKPTPASLKRDSSGESQSMGAPAQKKKRVLPSSFHSDYVEHQAVSAAARVSSSKSTRMWEASDIQERKKQFKSQQAARSESQAPDRQTEPDYGVAPAVAKSHDAAKGDAIHLSKEQEHVLDLVVNQGKSVFFTGPAGTGKSVLMRAIIKQLKAKYARDQDRVAVTASTGLAACNIGGITLHSFSGMPDT</sequence>
<dbReference type="GO" id="GO:0016887">
    <property type="term" value="F:ATP hydrolysis activity"/>
    <property type="evidence" value="ECO:0007669"/>
    <property type="project" value="RHEA"/>
</dbReference>
<proteinExistence type="inferred from homology"/>
<dbReference type="GO" id="GO:0000723">
    <property type="term" value="P:telomere maintenance"/>
    <property type="evidence" value="ECO:0007669"/>
    <property type="project" value="InterPro"/>
</dbReference>
<dbReference type="Gene3D" id="3.40.50.300">
    <property type="entry name" value="P-loop containing nucleotide triphosphate hydrolases"/>
    <property type="match status" value="1"/>
</dbReference>
<dbReference type="GO" id="GO:0006281">
    <property type="term" value="P:DNA repair"/>
    <property type="evidence" value="ECO:0007669"/>
    <property type="project" value="UniProtKB-KW"/>
</dbReference>
<dbReference type="EC" id="5.6.2.3" evidence="1"/>
<feature type="domain" description="DNA helicase Pif1-like DEAD-box helicase" evidence="3">
    <location>
        <begin position="329"/>
        <end position="404"/>
    </location>
</feature>
<comment type="similarity">
    <text evidence="1">Belongs to the helicase family.</text>
</comment>
<keyword evidence="1" id="KW-0547">Nucleotide-binding</keyword>
<comment type="catalytic activity">
    <reaction evidence="1">
        <text>ATP + H2O = ADP + phosphate + H(+)</text>
        <dbReference type="Rhea" id="RHEA:13065"/>
        <dbReference type="ChEBI" id="CHEBI:15377"/>
        <dbReference type="ChEBI" id="CHEBI:15378"/>
        <dbReference type="ChEBI" id="CHEBI:30616"/>
        <dbReference type="ChEBI" id="CHEBI:43474"/>
        <dbReference type="ChEBI" id="CHEBI:456216"/>
        <dbReference type="EC" id="5.6.2.3"/>
    </reaction>
</comment>
<dbReference type="OrthoDB" id="432234at2759"/>